<gene>
    <name evidence="2" type="ORF">DIT68_10550</name>
</gene>
<evidence type="ECO:0000313" key="3">
    <source>
        <dbReference type="Proteomes" id="UP000245370"/>
    </source>
</evidence>
<feature type="domain" description="bAvd-like" evidence="1">
    <location>
        <begin position="13"/>
        <end position="110"/>
    </location>
</feature>
<dbReference type="Pfam" id="PF22296">
    <property type="entry name" value="bAvd"/>
    <property type="match status" value="1"/>
</dbReference>
<proteinExistence type="predicted"/>
<accession>A0A2U2XBB1</accession>
<dbReference type="Proteomes" id="UP000245370">
    <property type="component" value="Unassembled WGS sequence"/>
</dbReference>
<dbReference type="EMBL" id="QFRJ01000008">
    <property type="protein sequence ID" value="PWH85072.1"/>
    <property type="molecule type" value="Genomic_DNA"/>
</dbReference>
<comment type="caution">
    <text evidence="2">The sequence shown here is derived from an EMBL/GenBank/DDBJ whole genome shotgun (WGS) entry which is preliminary data.</text>
</comment>
<sequence length="113" mass="13477">MALYYDLPVFKDVYKLVLKIFDYTKDFPREYKHTLGQDMKRDSIQLVRSIYRANKAKEKRAYLETFLDDFELLKFEIRLCVDMKILAIKKQAELSGLMDSIGKQITGWRNANR</sequence>
<dbReference type="AlphaFoldDB" id="A0A2U2XBB1"/>
<name>A0A2U2XBB1_9FLAO</name>
<dbReference type="InterPro" id="IPR055360">
    <property type="entry name" value="bAvd"/>
</dbReference>
<protein>
    <submittedName>
        <fullName evidence="2">Four helix bundle protein</fullName>
    </submittedName>
</protein>
<dbReference type="RefSeq" id="WP_109359773.1">
    <property type="nucleotide sequence ID" value="NZ_QFRJ01000008.1"/>
</dbReference>
<dbReference type="OrthoDB" id="9811959at2"/>
<evidence type="ECO:0000313" key="2">
    <source>
        <dbReference type="EMBL" id="PWH85072.1"/>
    </source>
</evidence>
<organism evidence="2 3">
    <name type="scientific">Brumimicrobium oceani</name>
    <dbReference type="NCBI Taxonomy" id="2100725"/>
    <lineage>
        <taxon>Bacteria</taxon>
        <taxon>Pseudomonadati</taxon>
        <taxon>Bacteroidota</taxon>
        <taxon>Flavobacteriia</taxon>
        <taxon>Flavobacteriales</taxon>
        <taxon>Crocinitomicaceae</taxon>
        <taxon>Brumimicrobium</taxon>
    </lineage>
</organism>
<dbReference type="SUPFAM" id="SSF158446">
    <property type="entry name" value="IVS-encoded protein-like"/>
    <property type="match status" value="1"/>
</dbReference>
<reference evidence="2 3" key="2">
    <citation type="submission" date="2018-05" db="EMBL/GenBank/DDBJ databases">
        <authorList>
            <person name="Lanie J.A."/>
            <person name="Ng W.-L."/>
            <person name="Kazmierczak K.M."/>
            <person name="Andrzejewski T.M."/>
            <person name="Davidsen T.M."/>
            <person name="Wayne K.J."/>
            <person name="Tettelin H."/>
            <person name="Glass J.I."/>
            <person name="Rusch D."/>
            <person name="Podicherti R."/>
            <person name="Tsui H.-C.T."/>
            <person name="Winkler M.E."/>
        </authorList>
    </citation>
    <scope>NUCLEOTIDE SEQUENCE [LARGE SCALE GENOMIC DNA]</scope>
    <source>
        <strain evidence="2 3">C305</strain>
    </source>
</reference>
<evidence type="ECO:0000259" key="1">
    <source>
        <dbReference type="Pfam" id="PF22296"/>
    </source>
</evidence>
<reference evidence="2 3" key="1">
    <citation type="submission" date="2018-05" db="EMBL/GenBank/DDBJ databases">
        <title>Brumimicrobium oceani sp. nov., isolated from coastal sediment.</title>
        <authorList>
            <person name="Kou Y."/>
        </authorList>
    </citation>
    <scope>NUCLEOTIDE SEQUENCE [LARGE SCALE GENOMIC DNA]</scope>
    <source>
        <strain evidence="2 3">C305</strain>
    </source>
</reference>
<keyword evidence="3" id="KW-1185">Reference proteome</keyword>
<dbReference type="Gene3D" id="1.20.1440.60">
    <property type="entry name" value="23S rRNA-intervening sequence"/>
    <property type="match status" value="1"/>
</dbReference>
<dbReference type="CDD" id="cd16376">
    <property type="entry name" value="Avd_like"/>
    <property type="match status" value="1"/>
</dbReference>
<dbReference type="InterPro" id="IPR036583">
    <property type="entry name" value="23S_rRNA_IVS_sf"/>
</dbReference>